<sequence length="88" mass="10592">MLRKTFRYKYANKQLTLYKRYSYISSLQDYDIKNTIKAYSNNSVIEKPLLNYSQITNETTNEFSLMQNYDEINHIAEEIPTDNEYNTQ</sequence>
<evidence type="ECO:0000313" key="2">
    <source>
        <dbReference type="Proteomes" id="UP000684084"/>
    </source>
</evidence>
<reference evidence="1" key="1">
    <citation type="submission" date="2020-05" db="EMBL/GenBank/DDBJ databases">
        <authorList>
            <person name="Rincon C."/>
            <person name="Sanders R I."/>
            <person name="Robbins C."/>
            <person name="Chaturvedi A."/>
        </authorList>
    </citation>
    <scope>NUCLEOTIDE SEQUENCE</scope>
    <source>
        <strain evidence="1">CHB12</strain>
    </source>
</reference>
<dbReference type="VEuPathDB" id="FungiDB:RhiirFUN_021805"/>
<dbReference type="EMBL" id="CAGKOT010000090">
    <property type="protein sequence ID" value="CAB5394592.1"/>
    <property type="molecule type" value="Genomic_DNA"/>
</dbReference>
<dbReference type="AlphaFoldDB" id="A0A916A0K5"/>
<name>A0A916A0K5_9GLOM</name>
<evidence type="ECO:0000313" key="1">
    <source>
        <dbReference type="EMBL" id="CAB5394592.1"/>
    </source>
</evidence>
<gene>
    <name evidence="1" type="ORF">CHRIB12_LOCUS23395</name>
</gene>
<comment type="caution">
    <text evidence="1">The sequence shown here is derived from an EMBL/GenBank/DDBJ whole genome shotgun (WGS) entry which is preliminary data.</text>
</comment>
<accession>A0A916A0K5</accession>
<proteinExistence type="predicted"/>
<dbReference type="OrthoDB" id="10363535at2759"/>
<protein>
    <submittedName>
        <fullName evidence="1">Uncharacterized protein</fullName>
    </submittedName>
</protein>
<dbReference type="Proteomes" id="UP000684084">
    <property type="component" value="Unassembled WGS sequence"/>
</dbReference>
<organism evidence="1 2">
    <name type="scientific">Rhizophagus irregularis</name>
    <dbReference type="NCBI Taxonomy" id="588596"/>
    <lineage>
        <taxon>Eukaryota</taxon>
        <taxon>Fungi</taxon>
        <taxon>Fungi incertae sedis</taxon>
        <taxon>Mucoromycota</taxon>
        <taxon>Glomeromycotina</taxon>
        <taxon>Glomeromycetes</taxon>
        <taxon>Glomerales</taxon>
        <taxon>Glomeraceae</taxon>
        <taxon>Rhizophagus</taxon>
    </lineage>
</organism>